<organism evidence="3 4">
    <name type="scientific">Paractinoplanes ovalisporus</name>
    <dbReference type="NCBI Taxonomy" id="2810368"/>
    <lineage>
        <taxon>Bacteria</taxon>
        <taxon>Bacillati</taxon>
        <taxon>Actinomycetota</taxon>
        <taxon>Actinomycetes</taxon>
        <taxon>Micromonosporales</taxon>
        <taxon>Micromonosporaceae</taxon>
        <taxon>Paractinoplanes</taxon>
    </lineage>
</organism>
<keyword evidence="2" id="KW-0472">Membrane</keyword>
<evidence type="ECO:0000256" key="2">
    <source>
        <dbReference type="SAM" id="Phobius"/>
    </source>
</evidence>
<dbReference type="EMBL" id="JAENHP010000001">
    <property type="protein sequence ID" value="MBM2614671.1"/>
    <property type="molecule type" value="Genomic_DNA"/>
</dbReference>
<protein>
    <submittedName>
        <fullName evidence="3">Uncharacterized protein</fullName>
    </submittedName>
</protein>
<evidence type="ECO:0000313" key="3">
    <source>
        <dbReference type="EMBL" id="MBM2614671.1"/>
    </source>
</evidence>
<sequence>MQFFDRILFARYCHTRRVTNEIVFALALGLIAGASGIVANWVPRPAWFKPSAALPVLGILVAGSAFIAYYAGHADNPGTVTITRPAQNAQVPQRNILEGVVQRNLQKNHTLWFDVHANDEQLHHFAEKECSVINEALSCPEAVVGDVTERSGKLFVVTLYDCDVEAATKLSGPAYAGRAKTGDKSDYAGQPRPTGCNPVDSVVVART</sequence>
<keyword evidence="2" id="KW-1133">Transmembrane helix</keyword>
<accession>A0ABS2A492</accession>
<evidence type="ECO:0000313" key="4">
    <source>
        <dbReference type="Proteomes" id="UP000632138"/>
    </source>
</evidence>
<reference evidence="3 4" key="1">
    <citation type="submission" date="2021-01" db="EMBL/GenBank/DDBJ databases">
        <title>Actinoplanes sp. nov. LDG1-06 isolated from lichen.</title>
        <authorList>
            <person name="Saeng-In P."/>
            <person name="Phongsopitanun W."/>
            <person name="Kanchanasin P."/>
            <person name="Yuki M."/>
            <person name="Kudo T."/>
            <person name="Ohkuma M."/>
            <person name="Tanasupawat S."/>
        </authorList>
    </citation>
    <scope>NUCLEOTIDE SEQUENCE [LARGE SCALE GENOMIC DNA]</scope>
    <source>
        <strain evidence="3 4">LDG1-06</strain>
    </source>
</reference>
<dbReference type="RefSeq" id="WP_203374544.1">
    <property type="nucleotide sequence ID" value="NZ_JAENHP010000001.1"/>
</dbReference>
<dbReference type="Proteomes" id="UP000632138">
    <property type="component" value="Unassembled WGS sequence"/>
</dbReference>
<comment type="caution">
    <text evidence="3">The sequence shown here is derived from an EMBL/GenBank/DDBJ whole genome shotgun (WGS) entry which is preliminary data.</text>
</comment>
<feature type="transmembrane region" description="Helical" evidence="2">
    <location>
        <begin position="21"/>
        <end position="42"/>
    </location>
</feature>
<name>A0ABS2A492_9ACTN</name>
<proteinExistence type="predicted"/>
<gene>
    <name evidence="3" type="ORF">JIG36_03765</name>
</gene>
<keyword evidence="2" id="KW-0812">Transmembrane</keyword>
<keyword evidence="4" id="KW-1185">Reference proteome</keyword>
<feature type="region of interest" description="Disordered" evidence="1">
    <location>
        <begin position="175"/>
        <end position="200"/>
    </location>
</feature>
<feature type="transmembrane region" description="Helical" evidence="2">
    <location>
        <begin position="54"/>
        <end position="72"/>
    </location>
</feature>
<evidence type="ECO:0000256" key="1">
    <source>
        <dbReference type="SAM" id="MobiDB-lite"/>
    </source>
</evidence>